<dbReference type="Gene3D" id="3.30.420.10">
    <property type="entry name" value="Ribonuclease H-like superfamily/Ribonuclease H"/>
    <property type="match status" value="1"/>
</dbReference>
<organism evidence="4 5">
    <name type="scientific">Sipha flava</name>
    <name type="common">yellow sugarcane aphid</name>
    <dbReference type="NCBI Taxonomy" id="143950"/>
    <lineage>
        <taxon>Eukaryota</taxon>
        <taxon>Metazoa</taxon>
        <taxon>Ecdysozoa</taxon>
        <taxon>Arthropoda</taxon>
        <taxon>Hexapoda</taxon>
        <taxon>Insecta</taxon>
        <taxon>Pterygota</taxon>
        <taxon>Neoptera</taxon>
        <taxon>Paraneoptera</taxon>
        <taxon>Hemiptera</taxon>
        <taxon>Sternorrhyncha</taxon>
        <taxon>Aphidomorpha</taxon>
        <taxon>Aphidoidea</taxon>
        <taxon>Aphididae</taxon>
        <taxon>Sipha</taxon>
    </lineage>
</organism>
<keyword evidence="4" id="KW-1185">Reference proteome</keyword>
<dbReference type="GeneID" id="112684499"/>
<dbReference type="Pfam" id="PF17919">
    <property type="entry name" value="RT_RNaseH_2"/>
    <property type="match status" value="1"/>
</dbReference>
<dbReference type="RefSeq" id="XP_025411834.1">
    <property type="nucleotide sequence ID" value="XM_025556049.1"/>
</dbReference>
<evidence type="ECO:0000256" key="1">
    <source>
        <dbReference type="ARBA" id="ARBA00012493"/>
    </source>
</evidence>
<accession>A0A8B8FLN7</accession>
<dbReference type="GO" id="GO:0042575">
    <property type="term" value="C:DNA polymerase complex"/>
    <property type="evidence" value="ECO:0007669"/>
    <property type="project" value="UniProtKB-ARBA"/>
</dbReference>
<dbReference type="InterPro" id="IPR036397">
    <property type="entry name" value="RNaseH_sf"/>
</dbReference>
<evidence type="ECO:0000313" key="4">
    <source>
        <dbReference type="Proteomes" id="UP000694846"/>
    </source>
</evidence>
<gene>
    <name evidence="5" type="primary">LOC112684499</name>
</gene>
<dbReference type="InterPro" id="IPR012337">
    <property type="entry name" value="RNaseH-like_sf"/>
</dbReference>
<dbReference type="InterPro" id="IPR043502">
    <property type="entry name" value="DNA/RNA_pol_sf"/>
</dbReference>
<name>A0A8B8FLN7_9HEMI</name>
<dbReference type="Gene3D" id="1.10.340.70">
    <property type="match status" value="1"/>
</dbReference>
<keyword evidence="2" id="KW-0511">Multifunctional enzyme</keyword>
<dbReference type="InterPro" id="IPR041588">
    <property type="entry name" value="Integrase_H2C2"/>
</dbReference>
<dbReference type="Pfam" id="PF00665">
    <property type="entry name" value="rve"/>
    <property type="match status" value="1"/>
</dbReference>
<evidence type="ECO:0000313" key="5">
    <source>
        <dbReference type="RefSeq" id="XP_025411834.1"/>
    </source>
</evidence>
<dbReference type="Gene3D" id="3.30.70.270">
    <property type="match status" value="1"/>
</dbReference>
<evidence type="ECO:0000259" key="3">
    <source>
        <dbReference type="PROSITE" id="PS50994"/>
    </source>
</evidence>
<dbReference type="InterPro" id="IPR001584">
    <property type="entry name" value="Integrase_cat-core"/>
</dbReference>
<dbReference type="SUPFAM" id="SSF53098">
    <property type="entry name" value="Ribonuclease H-like"/>
    <property type="match status" value="1"/>
</dbReference>
<dbReference type="InterPro" id="IPR050951">
    <property type="entry name" value="Retrovirus_Pol_polyprotein"/>
</dbReference>
<dbReference type="AlphaFoldDB" id="A0A8B8FLN7"/>
<dbReference type="FunFam" id="3.30.70.270:FF:000020">
    <property type="entry name" value="Transposon Tf2-6 polyprotein-like Protein"/>
    <property type="match status" value="1"/>
</dbReference>
<dbReference type="GO" id="GO:0015074">
    <property type="term" value="P:DNA integration"/>
    <property type="evidence" value="ECO:0007669"/>
    <property type="project" value="InterPro"/>
</dbReference>
<reference evidence="5" key="1">
    <citation type="submission" date="2025-08" db="UniProtKB">
        <authorList>
            <consortium name="RefSeq"/>
        </authorList>
    </citation>
    <scope>IDENTIFICATION</scope>
    <source>
        <tissue evidence="5">Whole body</tissue>
    </source>
</reference>
<protein>
    <recommendedName>
        <fullName evidence="1">RNA-directed DNA polymerase</fullName>
        <ecNumber evidence="1">2.7.7.49</ecNumber>
    </recommendedName>
</protein>
<sequence>MISREGTHPLPDRVTDILSYKRPSSAKGLRQFLGMINFYRRFIPGASDTQAPLSDLLVPNLKGKSSINWTQEAISAFEKCKEKLATATLLAHPCDNARLAIVSDASNTAVGATLQQFIIDEWQPLAFFSKKLIATETTYRAYDRELLVIYLAVKHFQYMVEECDLVIFTNHKPITFAFQQKSDKSTPRQFRHLDFISQFTTDIRYITENTGLQLKQVQLPGTNVLVFCDVSTLTAGPFVTKPFRPKVFNNIHRLAHQGVKATTKLVKQRFVWPAIDADCRYWVRACVECQRVKITRHVTEPLSSFSLPSQRFEHVHLDLIIMPYSERFRYCLTCTDRFTRWPEVIPLEDQEAATVARVFYTHWIARFGTPLRITTDQGRQFESCFFKQLNNLTGTNHLKTTAYHPSANGMVERSHR</sequence>
<dbReference type="CDD" id="cd09274">
    <property type="entry name" value="RNase_HI_RT_Ty3"/>
    <property type="match status" value="1"/>
</dbReference>
<evidence type="ECO:0000256" key="2">
    <source>
        <dbReference type="ARBA" id="ARBA00023268"/>
    </source>
</evidence>
<dbReference type="GO" id="GO:0003676">
    <property type="term" value="F:nucleic acid binding"/>
    <property type="evidence" value="ECO:0007669"/>
    <property type="project" value="InterPro"/>
</dbReference>
<dbReference type="Proteomes" id="UP000694846">
    <property type="component" value="Unplaced"/>
</dbReference>
<dbReference type="SUPFAM" id="SSF56672">
    <property type="entry name" value="DNA/RNA polymerases"/>
    <property type="match status" value="1"/>
</dbReference>
<dbReference type="PANTHER" id="PTHR37984:SF5">
    <property type="entry name" value="PROTEIN NYNRIN-LIKE"/>
    <property type="match status" value="1"/>
</dbReference>
<dbReference type="InterPro" id="IPR043128">
    <property type="entry name" value="Rev_trsase/Diguanyl_cyclase"/>
</dbReference>
<dbReference type="OrthoDB" id="6628230at2759"/>
<dbReference type="PROSITE" id="PS50994">
    <property type="entry name" value="INTEGRASE"/>
    <property type="match status" value="1"/>
</dbReference>
<dbReference type="Pfam" id="PF17921">
    <property type="entry name" value="Integrase_H2C2"/>
    <property type="match status" value="1"/>
</dbReference>
<dbReference type="GO" id="GO:0003964">
    <property type="term" value="F:RNA-directed DNA polymerase activity"/>
    <property type="evidence" value="ECO:0007669"/>
    <property type="project" value="UniProtKB-EC"/>
</dbReference>
<proteinExistence type="predicted"/>
<feature type="domain" description="Integrase catalytic" evidence="3">
    <location>
        <begin position="304"/>
        <end position="416"/>
    </location>
</feature>
<dbReference type="EC" id="2.7.7.49" evidence="1"/>
<dbReference type="InterPro" id="IPR041577">
    <property type="entry name" value="RT_RNaseH_2"/>
</dbReference>
<dbReference type="PANTHER" id="PTHR37984">
    <property type="entry name" value="PROTEIN CBG26694"/>
    <property type="match status" value="1"/>
</dbReference>